<feature type="compositionally biased region" description="Basic and acidic residues" evidence="2">
    <location>
        <begin position="1051"/>
        <end position="1074"/>
    </location>
</feature>
<dbReference type="InterPro" id="IPR009091">
    <property type="entry name" value="RCC1/BLIP-II"/>
</dbReference>
<dbReference type="InterPro" id="IPR000408">
    <property type="entry name" value="Reg_chr_condens"/>
</dbReference>
<dbReference type="PROSITE" id="PS50012">
    <property type="entry name" value="RCC1_3"/>
    <property type="match status" value="1"/>
</dbReference>
<proteinExistence type="predicted"/>
<evidence type="ECO:0000256" key="2">
    <source>
        <dbReference type="SAM" id="MobiDB-lite"/>
    </source>
</evidence>
<feature type="region of interest" description="Disordered" evidence="2">
    <location>
        <begin position="592"/>
        <end position="616"/>
    </location>
</feature>
<comment type="caution">
    <text evidence="3">The sequence shown here is derived from an EMBL/GenBank/DDBJ whole genome shotgun (WGS) entry which is preliminary data.</text>
</comment>
<protein>
    <submittedName>
        <fullName evidence="3">Uncharacterized protein</fullName>
    </submittedName>
</protein>
<feature type="region of interest" description="Disordered" evidence="2">
    <location>
        <begin position="1043"/>
        <end position="1082"/>
    </location>
</feature>
<dbReference type="AlphaFoldDB" id="A0AAV5TDF0"/>
<feature type="repeat" description="RCC1" evidence="1">
    <location>
        <begin position="197"/>
        <end position="250"/>
    </location>
</feature>
<feature type="non-terminal residue" evidence="3">
    <location>
        <position position="1082"/>
    </location>
</feature>
<name>A0AAV5TDF0_9BILA</name>
<accession>A0AAV5TDF0</accession>
<feature type="region of interest" description="Disordered" evidence="2">
    <location>
        <begin position="1"/>
        <end position="22"/>
    </location>
</feature>
<dbReference type="Proteomes" id="UP001432027">
    <property type="component" value="Unassembled WGS sequence"/>
</dbReference>
<evidence type="ECO:0000313" key="3">
    <source>
        <dbReference type="EMBL" id="GMS89601.1"/>
    </source>
</evidence>
<evidence type="ECO:0000256" key="1">
    <source>
        <dbReference type="PROSITE-ProRule" id="PRU00235"/>
    </source>
</evidence>
<dbReference type="Gene3D" id="2.130.10.30">
    <property type="entry name" value="Regulator of chromosome condensation 1/beta-lactamase-inhibitor protein II"/>
    <property type="match status" value="1"/>
</dbReference>
<gene>
    <name evidence="3" type="ORF">PENTCL1PPCAC_11776</name>
</gene>
<organism evidence="3 4">
    <name type="scientific">Pristionchus entomophagus</name>
    <dbReference type="NCBI Taxonomy" id="358040"/>
    <lineage>
        <taxon>Eukaryota</taxon>
        <taxon>Metazoa</taxon>
        <taxon>Ecdysozoa</taxon>
        <taxon>Nematoda</taxon>
        <taxon>Chromadorea</taxon>
        <taxon>Rhabditida</taxon>
        <taxon>Rhabditina</taxon>
        <taxon>Diplogasteromorpha</taxon>
        <taxon>Diplogasteroidea</taxon>
        <taxon>Neodiplogasteridae</taxon>
        <taxon>Pristionchus</taxon>
    </lineage>
</organism>
<keyword evidence="4" id="KW-1185">Reference proteome</keyword>
<feature type="compositionally biased region" description="Basic and acidic residues" evidence="2">
    <location>
        <begin position="594"/>
        <end position="606"/>
    </location>
</feature>
<reference evidence="3" key="1">
    <citation type="submission" date="2023-10" db="EMBL/GenBank/DDBJ databases">
        <title>Genome assembly of Pristionchus species.</title>
        <authorList>
            <person name="Yoshida K."/>
            <person name="Sommer R.J."/>
        </authorList>
    </citation>
    <scope>NUCLEOTIDE SEQUENCE</scope>
    <source>
        <strain evidence="3">RS0144</strain>
    </source>
</reference>
<dbReference type="SUPFAM" id="SSF50985">
    <property type="entry name" value="RCC1/BLIP-II"/>
    <property type="match status" value="1"/>
</dbReference>
<dbReference type="EMBL" id="BTSX01000003">
    <property type="protein sequence ID" value="GMS89601.1"/>
    <property type="molecule type" value="Genomic_DNA"/>
</dbReference>
<evidence type="ECO:0000313" key="4">
    <source>
        <dbReference type="Proteomes" id="UP001432027"/>
    </source>
</evidence>
<sequence length="1082" mass="123983">MSAASWETTARRRLDASRSKLTQEEQELFRDWMRDPPDPPIDRWKKIEEAYSSLDLSAILGRREYCHDFVRDALRFYLHHIVYCEEHTKQYEEHAIGLAQLINFVYYAEKRAKSEEGILNEVLDAVISTISKFPRWIKVDVLAKVICTGCPIYVAVRLFNGFDSASEPLPRSLLQSAAFTKDHFYMAAIQEGYSVATRIVGWGSNRLSNLGCHDGSSVDQKNMITLPKFGGYRVTAFSVGINHSLFLTENRQLWVTGRLKNWTGKPYDERFALTPVEVEFPEEFKRGCIVERFNSPGSLPNLQCRRIYAGTNRSEIIFATDIPLTKNKKWHLVRIIAGLGLRGAAMEPSMQKSDERWTAGEPSHIVANDRYNLHSLDEIPPIRFKGSKKNRLDLDITVDDQGGLLVSDVSSKSLPRELRLCVGDVVHRPHSIRQTAFCDNGDVFSLLQVDRMARNYTLVKGEIRRLRVDQMEWTSKKANKEKKEEQYYLVAEQVSGAEHVVQFSVDRKGDNLLFETRDQPRTLNFRPFETAFHTPFNTLEDPEVCYGGATRSLELLQRERDRGNVIVDQEELIKLSPHSNLLCPRPFLSEEQMNDLKEESPIEMRSEKRKKKKNGLSESQAIIYHLHDKSRRAVELSPEKNEKIKIVPIPDRYYGASFENGSLRVAIPRYLDTHIDMMTKQYEDTEMRSMNDMIACYIADLFPFVSPSAVKVCVTGRSEAYTLVTLRPEISFGSLYSEARLRGFKMLKVIYNGEYEFEIAENLWELHTPHFNRSQHFDSTAVVQCLFPEGVMRMCERAFIDPSSTENYSVNQLLHMLDVADYLCANLLAEDVIYRLLRNATRSDINSILGDIALMLNSRSSLIAVLSRFPHILIDWPIELDEDCLFEACERMQVAVGPVPRVIKTSGSSTIPSHCNLSLFILASPNCELAVGLNDLPLSTESCVEIATNNIFTNLPSEDTILNLIDRRDRLSLLFDSFKGEKGLAEKCKMIFEECNARYDQGGQHATMNNLQPRISIDLETFLTTVPPPNLNLTPVPKKATIKRIRRRTERRSEREGERREEMMTEEEGRRREVSPVNMSSR</sequence>
<feature type="compositionally biased region" description="Basic and acidic residues" evidence="2">
    <location>
        <begin position="9"/>
        <end position="22"/>
    </location>
</feature>